<comment type="catalytic activity">
    <reaction evidence="11">
        <text>tRNA(Met) + L-methionine + ATP = L-methionyl-tRNA(Met) + AMP + diphosphate</text>
        <dbReference type="Rhea" id="RHEA:13481"/>
        <dbReference type="Rhea" id="RHEA-COMP:9667"/>
        <dbReference type="Rhea" id="RHEA-COMP:9698"/>
        <dbReference type="ChEBI" id="CHEBI:30616"/>
        <dbReference type="ChEBI" id="CHEBI:33019"/>
        <dbReference type="ChEBI" id="CHEBI:57844"/>
        <dbReference type="ChEBI" id="CHEBI:78442"/>
        <dbReference type="ChEBI" id="CHEBI:78530"/>
        <dbReference type="ChEBI" id="CHEBI:456215"/>
        <dbReference type="EC" id="6.1.1.10"/>
    </reaction>
</comment>
<dbReference type="GO" id="GO:0005524">
    <property type="term" value="F:ATP binding"/>
    <property type="evidence" value="ECO:0007669"/>
    <property type="project" value="UniProtKB-KW"/>
</dbReference>
<dbReference type="GO" id="GO:0004825">
    <property type="term" value="F:methionine-tRNA ligase activity"/>
    <property type="evidence" value="ECO:0007669"/>
    <property type="project" value="UniProtKB-EC"/>
</dbReference>
<comment type="caution">
    <text evidence="14">The sequence shown here is derived from an EMBL/GenBank/DDBJ whole genome shotgun (WGS) entry which is preliminary data.</text>
</comment>
<dbReference type="InterPro" id="IPR023458">
    <property type="entry name" value="Met-tRNA_ligase_1"/>
</dbReference>
<keyword evidence="7 12" id="KW-0067">ATP-binding</keyword>
<dbReference type="EC" id="6.1.1.10" evidence="3"/>
<dbReference type="InterPro" id="IPR029038">
    <property type="entry name" value="MetRS_Zn"/>
</dbReference>
<dbReference type="PANTHER" id="PTHR45765:SF1">
    <property type="entry name" value="METHIONINE--TRNA LIGASE, CYTOPLASMIC"/>
    <property type="match status" value="1"/>
</dbReference>
<dbReference type="Gene3D" id="3.40.50.620">
    <property type="entry name" value="HUPs"/>
    <property type="match status" value="1"/>
</dbReference>
<evidence type="ECO:0000256" key="2">
    <source>
        <dbReference type="ARBA" id="ARBA00008258"/>
    </source>
</evidence>
<evidence type="ECO:0000256" key="6">
    <source>
        <dbReference type="ARBA" id="ARBA00022741"/>
    </source>
</evidence>
<evidence type="ECO:0000256" key="3">
    <source>
        <dbReference type="ARBA" id="ARBA00012838"/>
    </source>
</evidence>
<evidence type="ECO:0000256" key="10">
    <source>
        <dbReference type="ARBA" id="ARBA00030904"/>
    </source>
</evidence>
<dbReference type="Gene3D" id="2.20.28.20">
    <property type="entry name" value="Methionyl-tRNA synthetase, Zn-domain"/>
    <property type="match status" value="1"/>
</dbReference>
<evidence type="ECO:0000256" key="8">
    <source>
        <dbReference type="ARBA" id="ARBA00022917"/>
    </source>
</evidence>
<evidence type="ECO:0000256" key="11">
    <source>
        <dbReference type="ARBA" id="ARBA00047364"/>
    </source>
</evidence>
<dbReference type="InterPro" id="IPR014729">
    <property type="entry name" value="Rossmann-like_a/b/a_fold"/>
</dbReference>
<keyword evidence="4" id="KW-0963">Cytoplasm</keyword>
<dbReference type="GO" id="GO:0005829">
    <property type="term" value="C:cytosol"/>
    <property type="evidence" value="ECO:0007669"/>
    <property type="project" value="TreeGrafter"/>
</dbReference>
<evidence type="ECO:0000256" key="12">
    <source>
        <dbReference type="RuleBase" id="RU363039"/>
    </source>
</evidence>
<dbReference type="InterPro" id="IPR001412">
    <property type="entry name" value="aa-tRNA-synth_I_CS"/>
</dbReference>
<feature type="domain" description="Methionyl/Leucyl tRNA synthetase" evidence="13">
    <location>
        <begin position="5"/>
        <end position="216"/>
    </location>
</feature>
<gene>
    <name evidence="14" type="ORF">UY76_C0045G0008</name>
</gene>
<keyword evidence="5 12" id="KW-0436">Ligase</keyword>
<dbReference type="PATRIC" id="fig|1618979.3.peg.612"/>
<keyword evidence="9 12" id="KW-0030">Aminoacyl-tRNA synthetase</keyword>
<dbReference type="SUPFAM" id="SSF57770">
    <property type="entry name" value="Methionyl-tRNA synthetase (MetRS), Zn-domain"/>
    <property type="match status" value="1"/>
</dbReference>
<proteinExistence type="inferred from homology"/>
<name>A0A0G1XL49_9BACT</name>
<evidence type="ECO:0000256" key="5">
    <source>
        <dbReference type="ARBA" id="ARBA00022598"/>
    </source>
</evidence>
<dbReference type="FunFam" id="2.20.28.20:FF:000001">
    <property type="entry name" value="Methionine--tRNA ligase"/>
    <property type="match status" value="1"/>
</dbReference>
<dbReference type="Proteomes" id="UP000034054">
    <property type="component" value="Unassembled WGS sequence"/>
</dbReference>
<dbReference type="EMBL" id="LCRH01000045">
    <property type="protein sequence ID" value="KKW32008.1"/>
    <property type="molecule type" value="Genomic_DNA"/>
</dbReference>
<accession>A0A0G1XL49</accession>
<dbReference type="AlphaFoldDB" id="A0A0G1XL49"/>
<evidence type="ECO:0000256" key="9">
    <source>
        <dbReference type="ARBA" id="ARBA00023146"/>
    </source>
</evidence>
<dbReference type="GO" id="GO:0006431">
    <property type="term" value="P:methionyl-tRNA aminoacylation"/>
    <property type="evidence" value="ECO:0007669"/>
    <property type="project" value="TreeGrafter"/>
</dbReference>
<evidence type="ECO:0000256" key="7">
    <source>
        <dbReference type="ARBA" id="ARBA00022840"/>
    </source>
</evidence>
<dbReference type="PROSITE" id="PS00178">
    <property type="entry name" value="AA_TRNA_LIGASE_I"/>
    <property type="match status" value="1"/>
</dbReference>
<comment type="similarity">
    <text evidence="2">Belongs to the class-I aminoacyl-tRNA synthetase family. MetG type 1 subfamily.</text>
</comment>
<keyword evidence="6 12" id="KW-0547">Nucleotide-binding</keyword>
<dbReference type="PANTHER" id="PTHR45765">
    <property type="entry name" value="METHIONINE--TRNA LIGASE"/>
    <property type="match status" value="1"/>
</dbReference>
<evidence type="ECO:0000313" key="15">
    <source>
        <dbReference type="Proteomes" id="UP000034054"/>
    </source>
</evidence>
<evidence type="ECO:0000313" key="14">
    <source>
        <dbReference type="EMBL" id="KKW32008.1"/>
    </source>
</evidence>
<reference evidence="14 15" key="1">
    <citation type="journal article" date="2015" name="Nature">
        <title>rRNA introns, odd ribosomes, and small enigmatic genomes across a large radiation of phyla.</title>
        <authorList>
            <person name="Brown C.T."/>
            <person name="Hug L.A."/>
            <person name="Thomas B.C."/>
            <person name="Sharon I."/>
            <person name="Castelle C.J."/>
            <person name="Singh A."/>
            <person name="Wilkins M.J."/>
            <person name="Williams K.H."/>
            <person name="Banfield J.F."/>
        </authorList>
    </citation>
    <scope>NUCLEOTIDE SEQUENCE [LARGE SCALE GENOMIC DNA]</scope>
</reference>
<evidence type="ECO:0000259" key="13">
    <source>
        <dbReference type="Pfam" id="PF09334"/>
    </source>
</evidence>
<dbReference type="Pfam" id="PF09334">
    <property type="entry name" value="tRNA-synt_1g"/>
    <property type="match status" value="1"/>
</dbReference>
<comment type="subcellular location">
    <subcellularLocation>
        <location evidence="1">Cytoplasm</location>
    </subcellularLocation>
</comment>
<evidence type="ECO:0000256" key="4">
    <source>
        <dbReference type="ARBA" id="ARBA00022490"/>
    </source>
</evidence>
<evidence type="ECO:0000256" key="1">
    <source>
        <dbReference type="ARBA" id="ARBA00004496"/>
    </source>
</evidence>
<organism evidence="14 15">
    <name type="scientific">Candidatus Uhrbacteria bacterium GW2011_GWA2_52_8d</name>
    <dbReference type="NCBI Taxonomy" id="1618979"/>
    <lineage>
        <taxon>Bacteria</taxon>
        <taxon>Candidatus Uhriibacteriota</taxon>
    </lineage>
</organism>
<keyword evidence="8 12" id="KW-0648">Protein biosynthesis</keyword>
<sequence length="282" mass="31390">MSRYIYVGSAWPYVNGPLHLGHVAGLVSADVIARYHRLVGDEVLWTSGSDCHGTPITERARKEGRTAREVAQQYHGVVKLTFERLGFSYSLYWATMEPEHHARVQESFSALYKAGYIMEGEYKHARCDHCGESRADREINGICPSCQAEARGDQCDTCGKELNPSELLNPVCAKCSSKITFETTRELFLNLPVLEERLREWVASQGHWRENANRVSDGQQAVGAHGGKPGCLETVLGARRGACLLRDRQGQHPVSYAHVAGDPDVSWSGSALAHRLKRVPRF</sequence>
<protein>
    <recommendedName>
        <fullName evidence="3">methionine--tRNA ligase</fullName>
        <ecNumber evidence="3">6.1.1.10</ecNumber>
    </recommendedName>
    <alternativeName>
        <fullName evidence="10">Methionyl-tRNA synthetase</fullName>
    </alternativeName>
</protein>
<dbReference type="InterPro" id="IPR015413">
    <property type="entry name" value="Methionyl/Leucyl_tRNA_Synth"/>
</dbReference>
<dbReference type="SUPFAM" id="SSF52374">
    <property type="entry name" value="Nucleotidylyl transferase"/>
    <property type="match status" value="1"/>
</dbReference>